<comment type="caution">
    <text evidence="3">The sequence shown here is derived from an EMBL/GenBank/DDBJ whole genome shotgun (WGS) entry which is preliminary data.</text>
</comment>
<gene>
    <name evidence="3" type="ORF">B0T11DRAFT_358874</name>
</gene>
<feature type="region of interest" description="Disordered" evidence="2">
    <location>
        <begin position="245"/>
        <end position="266"/>
    </location>
</feature>
<feature type="region of interest" description="Disordered" evidence="2">
    <location>
        <begin position="1"/>
        <end position="176"/>
    </location>
</feature>
<evidence type="ECO:0000256" key="2">
    <source>
        <dbReference type="SAM" id="MobiDB-lite"/>
    </source>
</evidence>
<accession>A0A8K0X0Q2</accession>
<dbReference type="EMBL" id="JAGPXD010000006">
    <property type="protein sequence ID" value="KAH7349836.1"/>
    <property type="molecule type" value="Genomic_DNA"/>
</dbReference>
<evidence type="ECO:0000313" key="4">
    <source>
        <dbReference type="Proteomes" id="UP000813385"/>
    </source>
</evidence>
<keyword evidence="1" id="KW-0175">Coiled coil</keyword>
<reference evidence="3" key="1">
    <citation type="journal article" date="2021" name="Nat. Commun.">
        <title>Genetic determinants of endophytism in the Arabidopsis root mycobiome.</title>
        <authorList>
            <person name="Mesny F."/>
            <person name="Miyauchi S."/>
            <person name="Thiergart T."/>
            <person name="Pickel B."/>
            <person name="Atanasova L."/>
            <person name="Karlsson M."/>
            <person name="Huettel B."/>
            <person name="Barry K.W."/>
            <person name="Haridas S."/>
            <person name="Chen C."/>
            <person name="Bauer D."/>
            <person name="Andreopoulos W."/>
            <person name="Pangilinan J."/>
            <person name="LaButti K."/>
            <person name="Riley R."/>
            <person name="Lipzen A."/>
            <person name="Clum A."/>
            <person name="Drula E."/>
            <person name="Henrissat B."/>
            <person name="Kohler A."/>
            <person name="Grigoriev I.V."/>
            <person name="Martin F.M."/>
            <person name="Hacquard S."/>
        </authorList>
    </citation>
    <scope>NUCLEOTIDE SEQUENCE</scope>
    <source>
        <strain evidence="3">MPI-CAGE-AT-0016</strain>
    </source>
</reference>
<dbReference type="Proteomes" id="UP000813385">
    <property type="component" value="Unassembled WGS sequence"/>
</dbReference>
<protein>
    <submittedName>
        <fullName evidence="3">Uncharacterized protein</fullName>
    </submittedName>
</protein>
<sequence length="266" mass="28834">MADNSRPYTIPYSGSRSRGEDEGFVPASQPAPGRNMSGTVETAYHRATVADNQQKPSNSGCGPAAVHSTAMHEPASQAYLGPSMYSNKPSVTSPPSQEPGPASNYRAPHVEDEEEHVSGQSTNNTSKESDTLSKSMDGAGDETPDCNSSVVDAQRTMADGQESESDSASADEKVRIDSQVQMETIRRIEETFQRIERTVAAVHETFVSQNTAIGVLKDEVAALKERLSRNDREIKRAREMLIQSQQATQNRRLNSGASCKGNTIKE</sequence>
<feature type="compositionally biased region" description="Polar residues" evidence="2">
    <location>
        <begin position="84"/>
        <end position="95"/>
    </location>
</feature>
<dbReference type="AlphaFoldDB" id="A0A8K0X0Q2"/>
<name>A0A8K0X0Q2_9PEZI</name>
<proteinExistence type="predicted"/>
<dbReference type="OrthoDB" id="10643041at2759"/>
<organism evidence="3 4">
    <name type="scientific">Plectosphaerella cucumerina</name>
    <dbReference type="NCBI Taxonomy" id="40658"/>
    <lineage>
        <taxon>Eukaryota</taxon>
        <taxon>Fungi</taxon>
        <taxon>Dikarya</taxon>
        <taxon>Ascomycota</taxon>
        <taxon>Pezizomycotina</taxon>
        <taxon>Sordariomycetes</taxon>
        <taxon>Hypocreomycetidae</taxon>
        <taxon>Glomerellales</taxon>
        <taxon>Plectosphaerellaceae</taxon>
        <taxon>Plectosphaerella</taxon>
    </lineage>
</organism>
<keyword evidence="4" id="KW-1185">Reference proteome</keyword>
<evidence type="ECO:0000313" key="3">
    <source>
        <dbReference type="EMBL" id="KAH7349836.1"/>
    </source>
</evidence>
<evidence type="ECO:0000256" key="1">
    <source>
        <dbReference type="SAM" id="Coils"/>
    </source>
</evidence>
<feature type="coiled-coil region" evidence="1">
    <location>
        <begin position="213"/>
        <end position="240"/>
    </location>
</feature>
<feature type="compositionally biased region" description="Polar residues" evidence="2">
    <location>
        <begin position="50"/>
        <end position="60"/>
    </location>
</feature>